<name>A0ABX8FDK3_9BACI</name>
<evidence type="ECO:0000313" key="3">
    <source>
        <dbReference type="Proteomes" id="UP000679247"/>
    </source>
</evidence>
<feature type="domain" description="Transposase IS200-like" evidence="1">
    <location>
        <begin position="9"/>
        <end position="123"/>
    </location>
</feature>
<dbReference type="RefSeq" id="WP_214476382.1">
    <property type="nucleotide sequence ID" value="NZ_CP071709.1"/>
</dbReference>
<dbReference type="SMART" id="SM01321">
    <property type="entry name" value="Y1_Tnp"/>
    <property type="match status" value="1"/>
</dbReference>
<dbReference type="InterPro" id="IPR036515">
    <property type="entry name" value="Transposase_17_sf"/>
</dbReference>
<sequence>MPRLPRKKSKTGIYHIIIRGVNRQLIFEDNEDKTTFLGILLRFIKAYKLELYCYCLMDNHVHLLVKEKDDPVSQIVKRISASYVHWYNKKYERCGHLFQERFKSEPVENRDYFMRVIRYIHQNPLKAGLAQSVFECEWTSIHEYTKKEQLINTARVFNLFSKKRTEAISLFNEYMQQSSEDNCLEDYVKKLIPDSEVISILKEWGYPNVPILQRLEKENRNSILAKLKTLDGVTIQQISRVTGISKSVIQRA</sequence>
<evidence type="ECO:0000313" key="2">
    <source>
        <dbReference type="EMBL" id="QVY61302.1"/>
    </source>
</evidence>
<gene>
    <name evidence="2" type="ORF">J1899_20535</name>
</gene>
<dbReference type="EMBL" id="CP071709">
    <property type="protein sequence ID" value="QVY61302.1"/>
    <property type="molecule type" value="Genomic_DNA"/>
</dbReference>
<dbReference type="SUPFAM" id="SSF143422">
    <property type="entry name" value="Transposase IS200-like"/>
    <property type="match status" value="1"/>
</dbReference>
<protein>
    <submittedName>
        <fullName evidence="2">Transposase</fullName>
    </submittedName>
</protein>
<dbReference type="Gene3D" id="3.30.70.1290">
    <property type="entry name" value="Transposase IS200-like"/>
    <property type="match status" value="1"/>
</dbReference>
<keyword evidence="3" id="KW-1185">Reference proteome</keyword>
<evidence type="ECO:0000259" key="1">
    <source>
        <dbReference type="SMART" id="SM01321"/>
    </source>
</evidence>
<dbReference type="Pfam" id="PF01797">
    <property type="entry name" value="Y1_Tnp"/>
    <property type="match status" value="1"/>
</dbReference>
<dbReference type="InterPro" id="IPR002686">
    <property type="entry name" value="Transposase_17"/>
</dbReference>
<reference evidence="2 3" key="1">
    <citation type="submission" date="2021-03" db="EMBL/GenBank/DDBJ databases">
        <title>The first data on the complete genome of the tetrodotoxin-producing bacterium.</title>
        <authorList>
            <person name="Melnikova D.I."/>
            <person name="Nijland R."/>
            <person name="Magarlamov T.Y."/>
        </authorList>
    </citation>
    <scope>NUCLEOTIDE SEQUENCE [LARGE SCALE GENOMIC DNA]</scope>
    <source>
        <strain evidence="2 3">1839</strain>
    </source>
</reference>
<organism evidence="2 3">
    <name type="scientific">Cytobacillus gottheilii</name>
    <dbReference type="NCBI Taxonomy" id="859144"/>
    <lineage>
        <taxon>Bacteria</taxon>
        <taxon>Bacillati</taxon>
        <taxon>Bacillota</taxon>
        <taxon>Bacilli</taxon>
        <taxon>Bacillales</taxon>
        <taxon>Bacillaceae</taxon>
        <taxon>Cytobacillus</taxon>
    </lineage>
</organism>
<accession>A0ABX8FDK3</accession>
<dbReference type="Proteomes" id="UP000679247">
    <property type="component" value="Chromosome"/>
</dbReference>
<proteinExistence type="predicted"/>
<dbReference type="PANTHER" id="PTHR34322:SF2">
    <property type="entry name" value="TRANSPOSASE IS200-LIKE DOMAIN-CONTAINING PROTEIN"/>
    <property type="match status" value="1"/>
</dbReference>
<dbReference type="PANTHER" id="PTHR34322">
    <property type="entry name" value="TRANSPOSASE, Y1_TNP DOMAIN-CONTAINING"/>
    <property type="match status" value="1"/>
</dbReference>